<dbReference type="Proteomes" id="UP001458880">
    <property type="component" value="Unassembled WGS sequence"/>
</dbReference>
<keyword evidence="2" id="KW-1185">Reference proteome</keyword>
<reference evidence="1 2" key="1">
    <citation type="journal article" date="2024" name="BMC Genomics">
        <title>De novo assembly and annotation of Popillia japonica's genome with initial clues to its potential as an invasive pest.</title>
        <authorList>
            <person name="Cucini C."/>
            <person name="Boschi S."/>
            <person name="Funari R."/>
            <person name="Cardaioli E."/>
            <person name="Iannotti N."/>
            <person name="Marturano G."/>
            <person name="Paoli F."/>
            <person name="Bruttini M."/>
            <person name="Carapelli A."/>
            <person name="Frati F."/>
            <person name="Nardi F."/>
        </authorList>
    </citation>
    <scope>NUCLEOTIDE SEQUENCE [LARGE SCALE GENOMIC DNA]</scope>
    <source>
        <strain evidence="1">DMR45628</strain>
    </source>
</reference>
<sequence length="97" mass="10638">MAPQPRRDPISLVHLHLDLRYPAPPSSQPFLPLPVHVGFRPNTAFHSLTPTANVADHPPSPALISPVVLPLPPPRPPLTVTTFLFGRDTSATARYHF</sequence>
<evidence type="ECO:0000313" key="1">
    <source>
        <dbReference type="EMBL" id="KAK9743883.1"/>
    </source>
</evidence>
<gene>
    <name evidence="1" type="ORF">QE152_g8236</name>
</gene>
<comment type="caution">
    <text evidence="1">The sequence shown here is derived from an EMBL/GenBank/DDBJ whole genome shotgun (WGS) entry which is preliminary data.</text>
</comment>
<dbReference type="EMBL" id="JASPKY010000065">
    <property type="protein sequence ID" value="KAK9743883.1"/>
    <property type="molecule type" value="Genomic_DNA"/>
</dbReference>
<protein>
    <submittedName>
        <fullName evidence="1">Uncharacterized protein</fullName>
    </submittedName>
</protein>
<accession>A0AAW1M4L3</accession>
<name>A0AAW1M4L3_POPJA</name>
<evidence type="ECO:0000313" key="2">
    <source>
        <dbReference type="Proteomes" id="UP001458880"/>
    </source>
</evidence>
<organism evidence="1 2">
    <name type="scientific">Popillia japonica</name>
    <name type="common">Japanese beetle</name>
    <dbReference type="NCBI Taxonomy" id="7064"/>
    <lineage>
        <taxon>Eukaryota</taxon>
        <taxon>Metazoa</taxon>
        <taxon>Ecdysozoa</taxon>
        <taxon>Arthropoda</taxon>
        <taxon>Hexapoda</taxon>
        <taxon>Insecta</taxon>
        <taxon>Pterygota</taxon>
        <taxon>Neoptera</taxon>
        <taxon>Endopterygota</taxon>
        <taxon>Coleoptera</taxon>
        <taxon>Polyphaga</taxon>
        <taxon>Scarabaeiformia</taxon>
        <taxon>Scarabaeidae</taxon>
        <taxon>Rutelinae</taxon>
        <taxon>Popillia</taxon>
    </lineage>
</organism>
<dbReference type="AlphaFoldDB" id="A0AAW1M4L3"/>
<proteinExistence type="predicted"/>